<evidence type="ECO:0000313" key="10">
    <source>
        <dbReference type="EMBL" id="KST68710.1"/>
    </source>
</evidence>
<comment type="caution">
    <text evidence="9">The sequence shown here is derived from an EMBL/GenBank/DDBJ whole genome shotgun (WGS) entry which is preliminary data.</text>
</comment>
<evidence type="ECO:0000256" key="8">
    <source>
        <dbReference type="RuleBase" id="RU363068"/>
    </source>
</evidence>
<dbReference type="InterPro" id="IPR029058">
    <property type="entry name" value="AB_hydrolase_fold"/>
</dbReference>
<keyword evidence="3 8" id="KW-0719">Serine esterase</keyword>
<dbReference type="EC" id="3.1.2.12" evidence="2 6"/>
<dbReference type="InterPro" id="IPR014186">
    <property type="entry name" value="S-formylglutathione_hydrol"/>
</dbReference>
<evidence type="ECO:0000256" key="4">
    <source>
        <dbReference type="ARBA" id="ARBA00022801"/>
    </source>
</evidence>
<proteinExistence type="inferred from homology"/>
<dbReference type="InterPro" id="IPR000801">
    <property type="entry name" value="Esterase-like"/>
</dbReference>
<feature type="active site" description="Charge relay system" evidence="7">
    <location>
        <position position="258"/>
    </location>
</feature>
<dbReference type="OrthoDB" id="9777383at2"/>
<dbReference type="NCBIfam" id="TIGR02821">
    <property type="entry name" value="fghA_ester_D"/>
    <property type="match status" value="1"/>
</dbReference>
<keyword evidence="4 8" id="KW-0378">Hydrolase</keyword>
<dbReference type="RefSeq" id="WP_036268342.1">
    <property type="nucleotide sequence ID" value="NZ_LMTZ01000050.1"/>
</dbReference>
<dbReference type="PANTHER" id="PTHR10061:SF0">
    <property type="entry name" value="S-FORMYLGLUTATHIONE HYDROLASE"/>
    <property type="match status" value="1"/>
</dbReference>
<evidence type="ECO:0000313" key="9">
    <source>
        <dbReference type="EMBL" id="KST68697.1"/>
    </source>
</evidence>
<dbReference type="Gene3D" id="3.40.50.1820">
    <property type="entry name" value="alpha/beta hydrolase"/>
    <property type="match status" value="1"/>
</dbReference>
<dbReference type="FunFam" id="3.40.50.1820:FF:000002">
    <property type="entry name" value="S-formylglutathione hydrolase"/>
    <property type="match status" value="1"/>
</dbReference>
<comment type="function">
    <text evidence="8">Serine hydrolase involved in the detoxification of formaldehyde.</text>
</comment>
<evidence type="ECO:0000256" key="7">
    <source>
        <dbReference type="PIRSR" id="PIRSR614186-1"/>
    </source>
</evidence>
<dbReference type="GO" id="GO:0018738">
    <property type="term" value="F:S-formylglutathione hydrolase activity"/>
    <property type="evidence" value="ECO:0007669"/>
    <property type="project" value="UniProtKB-UniRule"/>
</dbReference>
<comment type="catalytic activity">
    <reaction evidence="5 8">
        <text>S-formylglutathione + H2O = formate + glutathione + H(+)</text>
        <dbReference type="Rhea" id="RHEA:14961"/>
        <dbReference type="ChEBI" id="CHEBI:15377"/>
        <dbReference type="ChEBI" id="CHEBI:15378"/>
        <dbReference type="ChEBI" id="CHEBI:15740"/>
        <dbReference type="ChEBI" id="CHEBI:57688"/>
        <dbReference type="ChEBI" id="CHEBI:57925"/>
        <dbReference type="EC" id="3.1.2.12"/>
    </reaction>
</comment>
<reference evidence="9 11" key="1">
    <citation type="journal article" date="2015" name="Genome Announc.">
        <title>Draft Genome of the Euendolithic (true boring) Cyanobacterium Mastigocoleus testarum strain BC008.</title>
        <authorList>
            <person name="Guida B.S."/>
            <person name="Garcia-Pichel F."/>
        </authorList>
    </citation>
    <scope>NUCLEOTIDE SEQUENCE [LARGE SCALE GENOMIC DNA]</scope>
    <source>
        <strain evidence="9 11">BC008</strain>
    </source>
</reference>
<dbReference type="AlphaFoldDB" id="A0A0V7ZVV6"/>
<organism evidence="9 11">
    <name type="scientific">Mastigocoleus testarum BC008</name>
    <dbReference type="NCBI Taxonomy" id="371196"/>
    <lineage>
        <taxon>Bacteria</taxon>
        <taxon>Bacillati</taxon>
        <taxon>Cyanobacteriota</taxon>
        <taxon>Cyanophyceae</taxon>
        <taxon>Nostocales</taxon>
        <taxon>Hapalosiphonaceae</taxon>
        <taxon>Mastigocoleus</taxon>
    </lineage>
</organism>
<accession>A0A0V7ZVV6</accession>
<dbReference type="GO" id="GO:0046294">
    <property type="term" value="P:formaldehyde catabolic process"/>
    <property type="evidence" value="ECO:0007669"/>
    <property type="project" value="InterPro"/>
</dbReference>
<evidence type="ECO:0000256" key="6">
    <source>
        <dbReference type="NCBIfam" id="TIGR02821"/>
    </source>
</evidence>
<name>A0A0V7ZVV6_9CYAN</name>
<dbReference type="EMBL" id="LMTZ01000051">
    <property type="protein sequence ID" value="KST68697.1"/>
    <property type="molecule type" value="Genomic_DNA"/>
</dbReference>
<dbReference type="PROSITE" id="PS51257">
    <property type="entry name" value="PROKAR_LIPOPROTEIN"/>
    <property type="match status" value="1"/>
</dbReference>
<dbReference type="EMBL" id="LMTZ01000050">
    <property type="protein sequence ID" value="KST68710.1"/>
    <property type="molecule type" value="Genomic_DNA"/>
</dbReference>
<feature type="active site" description="Charge relay system" evidence="7">
    <location>
        <position position="224"/>
    </location>
</feature>
<feature type="active site" description="Charge relay system" evidence="7">
    <location>
        <position position="148"/>
    </location>
</feature>
<evidence type="ECO:0000256" key="1">
    <source>
        <dbReference type="ARBA" id="ARBA00005622"/>
    </source>
</evidence>
<evidence type="ECO:0000313" key="11">
    <source>
        <dbReference type="Proteomes" id="UP000053372"/>
    </source>
</evidence>
<comment type="similarity">
    <text evidence="1 8">Belongs to the esterase D family.</text>
</comment>
<dbReference type="GO" id="GO:0052689">
    <property type="term" value="F:carboxylic ester hydrolase activity"/>
    <property type="evidence" value="ECO:0007669"/>
    <property type="project" value="UniProtKB-KW"/>
</dbReference>
<dbReference type="SUPFAM" id="SSF53474">
    <property type="entry name" value="alpha/beta-Hydrolases"/>
    <property type="match status" value="1"/>
</dbReference>
<evidence type="ECO:0000256" key="5">
    <source>
        <dbReference type="ARBA" id="ARBA00047590"/>
    </source>
</evidence>
<keyword evidence="11" id="KW-1185">Reference proteome</keyword>
<dbReference type="GO" id="GO:0005829">
    <property type="term" value="C:cytosol"/>
    <property type="evidence" value="ECO:0007669"/>
    <property type="project" value="TreeGrafter"/>
</dbReference>
<evidence type="ECO:0000256" key="2">
    <source>
        <dbReference type="ARBA" id="ARBA00012479"/>
    </source>
</evidence>
<dbReference type="Proteomes" id="UP000053372">
    <property type="component" value="Unassembled WGS sequence"/>
</dbReference>
<protein>
    <recommendedName>
        <fullName evidence="2 6">S-formylglutathione hydrolase</fullName>
        <ecNumber evidence="2 6">3.1.2.12</ecNumber>
    </recommendedName>
</protein>
<dbReference type="Pfam" id="PF00756">
    <property type="entry name" value="Esterase"/>
    <property type="match status" value="1"/>
</dbReference>
<evidence type="ECO:0000256" key="3">
    <source>
        <dbReference type="ARBA" id="ARBA00022487"/>
    </source>
</evidence>
<sequence length="279" mass="31347">MIKLNSEYKTFGGKLGFYSHFSSSCNSEMRFAVYQPPQATSQNVPVLYWLSGLTCTEENFMIKAGAQKYAAEHGLLLVAPDTSPRNTGILGEDESWDFGTGAGFYVDATEIPWSSHYKMYSYVVEELPNVIAENFPVNLDKQSIFGHSMGGHGALICAMRNPEKYKSVSAFAPVVAPMQCPWGEKALSGYLGDNKDTWSNYDATELVKKIGFHSPILIDQGTADSFFQQKQLLPELFEKACAQVKQPLNLRYQEGYDHSYYFIASFMEDHIHHHAIFLN</sequence>
<dbReference type="PANTHER" id="PTHR10061">
    <property type="entry name" value="S-FORMYLGLUTATHIONE HYDROLASE"/>
    <property type="match status" value="1"/>
</dbReference>
<gene>
    <name evidence="9" type="ORF">BC008_01700</name>
    <name evidence="10" type="ORF">BC008_01765</name>
</gene>